<gene>
    <name evidence="11" type="primary">Ccl14</name>
    <name evidence="11" type="ORF">POSRUF_R06466</name>
</gene>
<evidence type="ECO:0000256" key="1">
    <source>
        <dbReference type="ARBA" id="ARBA00004613"/>
    </source>
</evidence>
<dbReference type="AlphaFoldDB" id="A0A7L2TAY9"/>
<name>A0A7L2TAY9_POMRU</name>
<dbReference type="InterPro" id="IPR039809">
    <property type="entry name" value="Chemokine_b/g/d"/>
</dbReference>
<evidence type="ECO:0000313" key="12">
    <source>
        <dbReference type="Proteomes" id="UP000583496"/>
    </source>
</evidence>
<organism evidence="11 12">
    <name type="scientific">Pomatostomus ruficeps</name>
    <name type="common">Chestnut-crowned babbler</name>
    <dbReference type="NCBI Taxonomy" id="9176"/>
    <lineage>
        <taxon>Eukaryota</taxon>
        <taxon>Metazoa</taxon>
        <taxon>Chordata</taxon>
        <taxon>Craniata</taxon>
        <taxon>Vertebrata</taxon>
        <taxon>Euteleostomi</taxon>
        <taxon>Archelosauria</taxon>
        <taxon>Archosauria</taxon>
        <taxon>Dinosauria</taxon>
        <taxon>Saurischia</taxon>
        <taxon>Theropoda</taxon>
        <taxon>Coelurosauria</taxon>
        <taxon>Aves</taxon>
        <taxon>Neognathae</taxon>
        <taxon>Neoaves</taxon>
        <taxon>Telluraves</taxon>
        <taxon>Australaves</taxon>
        <taxon>Passeriformes</taxon>
        <taxon>Sylvioidea</taxon>
        <taxon>Timaliidae</taxon>
        <taxon>Pomatostomus</taxon>
    </lineage>
</organism>
<dbReference type="InterPro" id="IPR001811">
    <property type="entry name" value="Chemokine_IL8-like_dom"/>
</dbReference>
<comment type="caution">
    <text evidence="11">The sequence shown here is derived from an EMBL/GenBank/DDBJ whole genome shotgun (WGS) entry which is preliminary data.</text>
</comment>
<accession>A0A7L2TAY9</accession>
<evidence type="ECO:0000256" key="3">
    <source>
        <dbReference type="ARBA" id="ARBA00022514"/>
    </source>
</evidence>
<keyword evidence="3 9" id="KW-0202">Cytokine</keyword>
<evidence type="ECO:0000256" key="2">
    <source>
        <dbReference type="ARBA" id="ARBA00010868"/>
    </source>
</evidence>
<dbReference type="PANTHER" id="PTHR12015:SF183">
    <property type="entry name" value="C-C MOTIF CHEMOKINE 3"/>
    <property type="match status" value="1"/>
</dbReference>
<comment type="function">
    <text evidence="7">Monokine with inflammatory and chemokinetic properties. Binds to CCR1, CCR4 and CCR5. One of the major HIV-suppressive factors produced by CD8+ T-cells. Recombinant MIP-1-alpha induces a dose-dependent inhibition of different strains of HIV-1, HIV-2, and simian immunodeficiency virus (SIV).</text>
</comment>
<sequence length="71" mass="8159">APYTPTECCFQYVKGRLRLASLVRFYLTPRECYSPAIVFETRKGVKICADPKEKWVQIAVGKLPENKELHA</sequence>
<dbReference type="GO" id="GO:0006955">
    <property type="term" value="P:immune response"/>
    <property type="evidence" value="ECO:0007669"/>
    <property type="project" value="InterPro"/>
</dbReference>
<dbReference type="PROSITE" id="PS00472">
    <property type="entry name" value="SMALL_CYTOKINES_CC"/>
    <property type="match status" value="1"/>
</dbReference>
<evidence type="ECO:0000256" key="8">
    <source>
        <dbReference type="ARBA" id="ARBA00046726"/>
    </source>
</evidence>
<dbReference type="Proteomes" id="UP000583496">
    <property type="component" value="Unassembled WGS sequence"/>
</dbReference>
<dbReference type="GO" id="GO:0005615">
    <property type="term" value="C:extracellular space"/>
    <property type="evidence" value="ECO:0007669"/>
    <property type="project" value="UniProtKB-KW"/>
</dbReference>
<dbReference type="GO" id="GO:0008009">
    <property type="term" value="F:chemokine activity"/>
    <property type="evidence" value="ECO:0007669"/>
    <property type="project" value="InterPro"/>
</dbReference>
<dbReference type="SMART" id="SM00199">
    <property type="entry name" value="SCY"/>
    <property type="match status" value="1"/>
</dbReference>
<dbReference type="CDD" id="cd00272">
    <property type="entry name" value="Chemokine_CC"/>
    <property type="match status" value="1"/>
</dbReference>
<evidence type="ECO:0000256" key="9">
    <source>
        <dbReference type="RuleBase" id="RU361150"/>
    </source>
</evidence>
<evidence type="ECO:0000256" key="7">
    <source>
        <dbReference type="ARBA" id="ARBA00044740"/>
    </source>
</evidence>
<dbReference type="PANTHER" id="PTHR12015">
    <property type="entry name" value="SMALL INDUCIBLE CYTOKINE A"/>
    <property type="match status" value="1"/>
</dbReference>
<keyword evidence="5" id="KW-0732">Signal</keyword>
<dbReference type="InterPro" id="IPR000827">
    <property type="entry name" value="Chemokine_CC_CS"/>
</dbReference>
<keyword evidence="4 9" id="KW-0964">Secreted</keyword>
<proteinExistence type="inferred from homology"/>
<comment type="subunit">
    <text evidence="8">Self-associates. Also heterodimer of MIP-1-alpha(4-69) and MIP-1-beta(3-69). Interacts with CCR1.</text>
</comment>
<keyword evidence="9" id="KW-0145">Chemotaxis</keyword>
<evidence type="ECO:0000259" key="10">
    <source>
        <dbReference type="SMART" id="SM00199"/>
    </source>
</evidence>
<evidence type="ECO:0000256" key="4">
    <source>
        <dbReference type="ARBA" id="ARBA00022525"/>
    </source>
</evidence>
<dbReference type="Gene3D" id="2.40.50.40">
    <property type="match status" value="1"/>
</dbReference>
<reference evidence="11 12" key="1">
    <citation type="submission" date="2019-09" db="EMBL/GenBank/DDBJ databases">
        <title>Bird 10,000 Genomes (B10K) Project - Family phase.</title>
        <authorList>
            <person name="Zhang G."/>
        </authorList>
    </citation>
    <scope>NUCLEOTIDE SEQUENCE [LARGE SCALE GENOMIC DNA]</scope>
    <source>
        <strain evidence="11">B10K-DU-002-71</strain>
        <tissue evidence="11">Muscle</tissue>
    </source>
</reference>
<dbReference type="Pfam" id="PF00048">
    <property type="entry name" value="IL8"/>
    <property type="match status" value="1"/>
</dbReference>
<protein>
    <recommendedName>
        <fullName evidence="9">C-C motif chemokine</fullName>
    </recommendedName>
</protein>
<evidence type="ECO:0000256" key="6">
    <source>
        <dbReference type="ARBA" id="ARBA00023157"/>
    </source>
</evidence>
<dbReference type="InterPro" id="IPR036048">
    <property type="entry name" value="Interleukin_8-like_sf"/>
</dbReference>
<dbReference type="SUPFAM" id="SSF54117">
    <property type="entry name" value="Interleukin 8-like chemokines"/>
    <property type="match status" value="1"/>
</dbReference>
<dbReference type="EMBL" id="VYZT01021976">
    <property type="protein sequence ID" value="NXS30145.1"/>
    <property type="molecule type" value="Genomic_DNA"/>
</dbReference>
<feature type="non-terminal residue" evidence="11">
    <location>
        <position position="1"/>
    </location>
</feature>
<feature type="domain" description="Chemokine interleukin-8-like" evidence="10">
    <location>
        <begin position="5"/>
        <end position="63"/>
    </location>
</feature>
<keyword evidence="12" id="KW-1185">Reference proteome</keyword>
<comment type="similarity">
    <text evidence="2 9">Belongs to the intercrine beta (chemokine CC) family.</text>
</comment>
<feature type="non-terminal residue" evidence="11">
    <location>
        <position position="71"/>
    </location>
</feature>
<evidence type="ECO:0000313" key="11">
    <source>
        <dbReference type="EMBL" id="NXS30145.1"/>
    </source>
</evidence>
<evidence type="ECO:0000256" key="5">
    <source>
        <dbReference type="ARBA" id="ARBA00022729"/>
    </source>
</evidence>
<comment type="subcellular location">
    <subcellularLocation>
        <location evidence="1 9">Secreted</location>
    </subcellularLocation>
</comment>
<dbReference type="FunFam" id="2.40.50.40:FF:000002">
    <property type="entry name" value="C-C motif chemokine"/>
    <property type="match status" value="1"/>
</dbReference>
<dbReference type="OrthoDB" id="9892424at2759"/>
<keyword evidence="6" id="KW-1015">Disulfide bond</keyword>